<dbReference type="SUPFAM" id="SSF54928">
    <property type="entry name" value="RNA-binding domain, RBD"/>
    <property type="match status" value="1"/>
</dbReference>
<accession>A0A4Q2D2M2</accession>
<dbReference type="EMBL" id="SDEE01000985">
    <property type="protein sequence ID" value="RXW13189.1"/>
    <property type="molecule type" value="Genomic_DNA"/>
</dbReference>
<dbReference type="GO" id="GO:0003723">
    <property type="term" value="F:RNA binding"/>
    <property type="evidence" value="ECO:0007669"/>
    <property type="project" value="UniProtKB-UniRule"/>
</dbReference>
<organism evidence="3 4">
    <name type="scientific">Candolleomyces aberdarensis</name>
    <dbReference type="NCBI Taxonomy" id="2316362"/>
    <lineage>
        <taxon>Eukaryota</taxon>
        <taxon>Fungi</taxon>
        <taxon>Dikarya</taxon>
        <taxon>Basidiomycota</taxon>
        <taxon>Agaricomycotina</taxon>
        <taxon>Agaricomycetes</taxon>
        <taxon>Agaricomycetidae</taxon>
        <taxon>Agaricales</taxon>
        <taxon>Agaricineae</taxon>
        <taxon>Psathyrellaceae</taxon>
        <taxon>Candolleomyces</taxon>
    </lineage>
</organism>
<dbReference type="Proteomes" id="UP000290288">
    <property type="component" value="Unassembled WGS sequence"/>
</dbReference>
<dbReference type="InterPro" id="IPR012677">
    <property type="entry name" value="Nucleotide-bd_a/b_plait_sf"/>
</dbReference>
<protein>
    <recommendedName>
        <fullName evidence="2">RRM domain-containing protein</fullName>
    </recommendedName>
</protein>
<evidence type="ECO:0000313" key="3">
    <source>
        <dbReference type="EMBL" id="RXW13189.1"/>
    </source>
</evidence>
<keyword evidence="1" id="KW-0694">RNA-binding</keyword>
<dbReference type="OrthoDB" id="439993at2759"/>
<gene>
    <name evidence="3" type="ORF">EST38_g12663</name>
</gene>
<proteinExistence type="predicted"/>
<sequence>MTSASSLSTHCAPATKSLVLQIHVDAEYTSHGSKWLLSTLHSSTFLEVNSTGDKVHQTTEVKELKDAHECSIYAKGFLEDKDAALQQCLEVFFNTYSTINSVRMQRDKKKKFKASVLAEFADFEMVDKFLKAEPKPTFKGKELQGRLL</sequence>
<evidence type="ECO:0000313" key="4">
    <source>
        <dbReference type="Proteomes" id="UP000290288"/>
    </source>
</evidence>
<dbReference type="InterPro" id="IPR035979">
    <property type="entry name" value="RBD_domain_sf"/>
</dbReference>
<feature type="domain" description="RRM" evidence="2">
    <location>
        <begin position="70"/>
        <end position="148"/>
    </location>
</feature>
<evidence type="ECO:0000259" key="2">
    <source>
        <dbReference type="PROSITE" id="PS50102"/>
    </source>
</evidence>
<dbReference type="InterPro" id="IPR000504">
    <property type="entry name" value="RRM_dom"/>
</dbReference>
<evidence type="ECO:0000256" key="1">
    <source>
        <dbReference type="PROSITE-ProRule" id="PRU00176"/>
    </source>
</evidence>
<dbReference type="CDD" id="cd12291">
    <property type="entry name" value="RRM1_La"/>
    <property type="match status" value="1"/>
</dbReference>
<keyword evidence="4" id="KW-1185">Reference proteome</keyword>
<comment type="caution">
    <text evidence="3">The sequence shown here is derived from an EMBL/GenBank/DDBJ whole genome shotgun (WGS) entry which is preliminary data.</text>
</comment>
<reference evidence="3 4" key="1">
    <citation type="submission" date="2019-01" db="EMBL/GenBank/DDBJ databases">
        <title>Draft genome sequence of Psathyrella aberdarensis IHI B618.</title>
        <authorList>
            <person name="Buettner E."/>
            <person name="Kellner H."/>
        </authorList>
    </citation>
    <scope>NUCLEOTIDE SEQUENCE [LARGE SCALE GENOMIC DNA]</scope>
    <source>
        <strain evidence="3 4">IHI B618</strain>
    </source>
</reference>
<dbReference type="PROSITE" id="PS50102">
    <property type="entry name" value="RRM"/>
    <property type="match status" value="1"/>
</dbReference>
<dbReference type="STRING" id="2316362.A0A4Q2D2M2"/>
<dbReference type="AlphaFoldDB" id="A0A4Q2D2M2"/>
<dbReference type="Gene3D" id="3.30.70.330">
    <property type="match status" value="1"/>
</dbReference>
<name>A0A4Q2D2M2_9AGAR</name>